<evidence type="ECO:0000313" key="1">
    <source>
        <dbReference type="EMBL" id="AQX52422.1"/>
    </source>
</evidence>
<evidence type="ECO:0000313" key="2">
    <source>
        <dbReference type="EMBL" id="OPB53419.1"/>
    </source>
</evidence>
<dbReference type="RefSeq" id="WP_078719783.1">
    <property type="nucleotide sequence ID" value="NZ_CP014339.1"/>
</dbReference>
<proteinExistence type="predicted"/>
<gene>
    <name evidence="1" type="ORF">AYC66_17830</name>
    <name evidence="2" type="ORF">BAY09_10920</name>
</gene>
<sequence>MDFITEDLAKEANLTPEQVAALNPKFSNYISDQKKEWDGKANENAESILSGAAKYFMEKAGVNEERLQGEKFGDYFNRLSEKALTSKKSEVDKLKSDYEEKLKNFKGDETTKQELQAAKTKLDDVLKKYADYDQLKEKADKYEDASKTLSSLKVEVAFSNVKPNFPDSVNTYEAKAKWSDFQKGILEKYNLELVDGEVLAIDKENQYKQLKLSELVANDPVISALLENKPAGTGAKSSLDIKDLPFKVSEEALKNTSERAKAIKEQLAKEGISETSSEYASKFAEYNKKIMEAKPA</sequence>
<dbReference type="EMBL" id="CP014339">
    <property type="protein sequence ID" value="AQX52422.1"/>
    <property type="molecule type" value="Genomic_DNA"/>
</dbReference>
<dbReference type="EMBL" id="MAHS01000001">
    <property type="protein sequence ID" value="OPB53419.1"/>
    <property type="molecule type" value="Genomic_DNA"/>
</dbReference>
<organism evidence="2">
    <name type="scientific">Elizabethkingia anophelis</name>
    <dbReference type="NCBI Taxonomy" id="1117645"/>
    <lineage>
        <taxon>Bacteria</taxon>
        <taxon>Pseudomonadati</taxon>
        <taxon>Bacteroidota</taxon>
        <taxon>Flavobacteriia</taxon>
        <taxon>Flavobacteriales</taxon>
        <taxon>Weeksellaceae</taxon>
        <taxon>Elizabethkingia</taxon>
    </lineage>
</organism>
<reference evidence="1 3" key="1">
    <citation type="submission" date="2016-02" db="EMBL/GenBank/DDBJ databases">
        <authorList>
            <person name="Nicholson A.C."/>
            <person name="Humrighouse B.W."/>
            <person name="Loparev V."/>
            <person name="Emery B."/>
            <person name="Graziano J."/>
            <person name="McQuiston J.R."/>
        </authorList>
    </citation>
    <scope>NUCLEOTIDE SEQUENCE [LARGE SCALE GENOMIC DNA]</scope>
    <source>
        <strain evidence="1 3">E6809</strain>
    </source>
</reference>
<name>A0A494JC60_9FLAO</name>
<reference evidence="2" key="2">
    <citation type="submission" date="2016-06" db="EMBL/GenBank/DDBJ databases">
        <authorList>
            <person name="Nicholson A.C."/>
        </authorList>
    </citation>
    <scope>NUCLEOTIDE SEQUENCE [LARGE SCALE GENOMIC DNA]</scope>
    <source>
        <strain evidence="2">E6809</strain>
    </source>
</reference>
<dbReference type="AlphaFoldDB" id="A0A494JC60"/>
<accession>A0A494JC60</accession>
<protein>
    <submittedName>
        <fullName evidence="2">Uncharacterized protein</fullName>
    </submittedName>
</protein>
<evidence type="ECO:0000313" key="3">
    <source>
        <dbReference type="Proteomes" id="UP000189738"/>
    </source>
</evidence>
<dbReference type="Proteomes" id="UP000189738">
    <property type="component" value="Chromosome"/>
</dbReference>